<dbReference type="InterPro" id="IPR016181">
    <property type="entry name" value="Acyl_CoA_acyltransferase"/>
</dbReference>
<dbReference type="Pfam" id="PF00583">
    <property type="entry name" value="Acetyltransf_1"/>
    <property type="match status" value="1"/>
</dbReference>
<keyword evidence="5" id="KW-1185">Reference proteome</keyword>
<dbReference type="CDD" id="cd04301">
    <property type="entry name" value="NAT_SF"/>
    <property type="match status" value="1"/>
</dbReference>
<dbReference type="PROSITE" id="PS51186">
    <property type="entry name" value="GNAT"/>
    <property type="match status" value="1"/>
</dbReference>
<gene>
    <name evidence="4" type="ORF">ET471_02675</name>
</gene>
<evidence type="ECO:0000256" key="1">
    <source>
        <dbReference type="ARBA" id="ARBA00022679"/>
    </source>
</evidence>
<sequence length="235" mass="25826">MVPTYPMGLSRRCATSRDLTRRRLDVPWPGGDSRGMPNVVVLPLTELPADRRAEVARVFAAAYATDLATISRDTERWAAALAPAFVADVCFVALDGDAVVGVAACSHGTTRALRLDPRALRRHLGVVRGTFASLAMGRTFHHRLPYPASTGYVECVATDPAARGRGVATTLMDHLHALPYDDFVLEVTDTNERARALYTRLGYTEHHRRRSRLPWLTGYREALYLTRAGNGARAA</sequence>
<dbReference type="EMBL" id="CP035493">
    <property type="protein sequence ID" value="QAY69084.1"/>
    <property type="molecule type" value="Genomic_DNA"/>
</dbReference>
<proteinExistence type="predicted"/>
<dbReference type="OrthoDB" id="9799092at2"/>
<organism evidence="4 5">
    <name type="scientific">Xylanimonas protaetiae</name>
    <dbReference type="NCBI Taxonomy" id="2509457"/>
    <lineage>
        <taxon>Bacteria</taxon>
        <taxon>Bacillati</taxon>
        <taxon>Actinomycetota</taxon>
        <taxon>Actinomycetes</taxon>
        <taxon>Micrococcales</taxon>
        <taxon>Promicromonosporaceae</taxon>
        <taxon>Xylanimonas</taxon>
    </lineage>
</organism>
<reference evidence="4 5" key="1">
    <citation type="submission" date="2019-01" db="EMBL/GenBank/DDBJ databases">
        <title>Genome sequencing of strain FW10M-9.</title>
        <authorList>
            <person name="Heo J."/>
            <person name="Kim S.-J."/>
            <person name="Kim J.-S."/>
            <person name="Hong S.-B."/>
            <person name="Kwon S.-W."/>
        </authorList>
    </citation>
    <scope>NUCLEOTIDE SEQUENCE [LARGE SCALE GENOMIC DNA]</scope>
    <source>
        <strain evidence="4 5">FW10M-9</strain>
    </source>
</reference>
<evidence type="ECO:0000313" key="4">
    <source>
        <dbReference type="EMBL" id="QAY69084.1"/>
    </source>
</evidence>
<dbReference type="Proteomes" id="UP000292118">
    <property type="component" value="Chromosome"/>
</dbReference>
<keyword evidence="1 4" id="KW-0808">Transferase</keyword>
<dbReference type="KEGG" id="xya:ET471_02675"/>
<accession>A0A4P6F0W3</accession>
<dbReference type="InterPro" id="IPR050832">
    <property type="entry name" value="Bact_Acetyltransf"/>
</dbReference>
<feature type="domain" description="N-acetyltransferase" evidence="3">
    <location>
        <begin position="39"/>
        <end position="226"/>
    </location>
</feature>
<dbReference type="GO" id="GO:0016747">
    <property type="term" value="F:acyltransferase activity, transferring groups other than amino-acyl groups"/>
    <property type="evidence" value="ECO:0007669"/>
    <property type="project" value="InterPro"/>
</dbReference>
<evidence type="ECO:0000256" key="2">
    <source>
        <dbReference type="ARBA" id="ARBA00023315"/>
    </source>
</evidence>
<evidence type="ECO:0000313" key="5">
    <source>
        <dbReference type="Proteomes" id="UP000292118"/>
    </source>
</evidence>
<evidence type="ECO:0000259" key="3">
    <source>
        <dbReference type="PROSITE" id="PS51186"/>
    </source>
</evidence>
<dbReference type="Gene3D" id="3.40.630.30">
    <property type="match status" value="1"/>
</dbReference>
<dbReference type="PANTHER" id="PTHR43877">
    <property type="entry name" value="AMINOALKYLPHOSPHONATE N-ACETYLTRANSFERASE-RELATED-RELATED"/>
    <property type="match status" value="1"/>
</dbReference>
<keyword evidence="2" id="KW-0012">Acyltransferase</keyword>
<name>A0A4P6F0W3_9MICO</name>
<dbReference type="AlphaFoldDB" id="A0A4P6F0W3"/>
<dbReference type="InterPro" id="IPR000182">
    <property type="entry name" value="GNAT_dom"/>
</dbReference>
<dbReference type="SUPFAM" id="SSF55729">
    <property type="entry name" value="Acyl-CoA N-acyltransferases (Nat)"/>
    <property type="match status" value="1"/>
</dbReference>
<protein>
    <submittedName>
        <fullName evidence="4">N-acetyltransferase</fullName>
    </submittedName>
</protein>